<evidence type="ECO:0000256" key="1">
    <source>
        <dbReference type="ARBA" id="ARBA00004236"/>
    </source>
</evidence>
<dbReference type="CDD" id="cd06225">
    <property type="entry name" value="HAMP"/>
    <property type="match status" value="1"/>
</dbReference>
<dbReference type="PROSITE" id="PS50885">
    <property type="entry name" value="HAMP"/>
    <property type="match status" value="1"/>
</dbReference>
<dbReference type="PANTHER" id="PTHR32089">
    <property type="entry name" value="METHYL-ACCEPTING CHEMOTAXIS PROTEIN MCPB"/>
    <property type="match status" value="1"/>
</dbReference>
<keyword evidence="9" id="KW-1133">Transmembrane helix</keyword>
<feature type="domain" description="Methyl-accepting transducer" evidence="10">
    <location>
        <begin position="143"/>
        <end position="393"/>
    </location>
</feature>
<feature type="domain" description="HAMP" evidence="11">
    <location>
        <begin position="71"/>
        <end position="124"/>
    </location>
</feature>
<dbReference type="AlphaFoldDB" id="A0A841Q696"/>
<evidence type="ECO:0000256" key="2">
    <source>
        <dbReference type="ARBA" id="ARBA00022475"/>
    </source>
</evidence>
<evidence type="ECO:0000259" key="10">
    <source>
        <dbReference type="PROSITE" id="PS50111"/>
    </source>
</evidence>
<evidence type="ECO:0000256" key="5">
    <source>
        <dbReference type="ARBA" id="ARBA00029447"/>
    </source>
</evidence>
<dbReference type="GO" id="GO:0005886">
    <property type="term" value="C:plasma membrane"/>
    <property type="evidence" value="ECO:0007669"/>
    <property type="project" value="UniProtKB-SubCell"/>
</dbReference>
<accession>A0A841Q696</accession>
<feature type="coiled-coil region" evidence="7">
    <location>
        <begin position="221"/>
        <end position="248"/>
    </location>
</feature>
<evidence type="ECO:0000313" key="13">
    <source>
        <dbReference type="Proteomes" id="UP000581688"/>
    </source>
</evidence>
<evidence type="ECO:0000256" key="3">
    <source>
        <dbReference type="ARBA" id="ARBA00023136"/>
    </source>
</evidence>
<feature type="transmembrane region" description="Helical" evidence="9">
    <location>
        <begin position="12"/>
        <end position="36"/>
    </location>
</feature>
<dbReference type="InterPro" id="IPR003660">
    <property type="entry name" value="HAMP_dom"/>
</dbReference>
<feature type="transmembrane region" description="Helical" evidence="9">
    <location>
        <begin position="48"/>
        <end position="74"/>
    </location>
</feature>
<gene>
    <name evidence="12" type="ORF">HNQ94_002391</name>
</gene>
<sequence>MKDKHRFSLRVKLVVFTTVLAAITYGTSALFIYVLYERLQEFLGLSEHLYTIIILSLGVIWSGILAYFAAGFIIKPLLQLKIAAREAALGNIANDVEVSKSDDEIRALGIAFNTMLASLRDIIANIEKNFDQTNDSVETIKSAAANAEEQANTIGQTIGEIASGAESSSSSILHTAESMEESTRLAGEVQEKASHSHQLSQGMLETLTHSKGIIQKLVESVQNISKEQETSLEAVERLEQNAKEVEKIISLVGEIAEQTNLLALNASIEAARAGEHGRGFAVVAEEVRKLADESAKAVHGISGLITNIQTDVHQVVERIQQQVAYARHEAAKGEESNVAIEKVSASVNDVVEAVAHISDLMDRQLKTMEDTSRQSQEVAAIAEETTAGTEEVSASIQQQNATILNISQMASHLESQAQQLKKQIHKFNIDKK</sequence>
<dbReference type="SMART" id="SM00304">
    <property type="entry name" value="HAMP"/>
    <property type="match status" value="1"/>
</dbReference>
<evidence type="ECO:0000259" key="11">
    <source>
        <dbReference type="PROSITE" id="PS50885"/>
    </source>
</evidence>
<comment type="similarity">
    <text evidence="5">Belongs to the methyl-accepting chemotaxis (MCP) protein family.</text>
</comment>
<comment type="subcellular location">
    <subcellularLocation>
        <location evidence="1">Cell membrane</location>
    </subcellularLocation>
</comment>
<feature type="region of interest" description="Disordered" evidence="8">
    <location>
        <begin position="169"/>
        <end position="194"/>
    </location>
</feature>
<protein>
    <submittedName>
        <fullName evidence="12">Methyl-accepting chemotaxis protein</fullName>
    </submittedName>
</protein>
<dbReference type="PANTHER" id="PTHR32089:SF112">
    <property type="entry name" value="LYSOZYME-LIKE PROTEIN-RELATED"/>
    <property type="match status" value="1"/>
</dbReference>
<dbReference type="PROSITE" id="PS50111">
    <property type="entry name" value="CHEMOTAXIS_TRANSDUC_2"/>
    <property type="match status" value="1"/>
</dbReference>
<evidence type="ECO:0000256" key="9">
    <source>
        <dbReference type="SAM" id="Phobius"/>
    </source>
</evidence>
<keyword evidence="3 9" id="KW-0472">Membrane</keyword>
<dbReference type="GO" id="GO:0007165">
    <property type="term" value="P:signal transduction"/>
    <property type="evidence" value="ECO:0007669"/>
    <property type="project" value="UniProtKB-KW"/>
</dbReference>
<feature type="coiled-coil region" evidence="7">
    <location>
        <begin position="403"/>
        <end position="430"/>
    </location>
</feature>
<keyword evidence="7" id="KW-0175">Coiled coil</keyword>
<name>A0A841Q696_9BACI</name>
<dbReference type="RefSeq" id="WP_174496525.1">
    <property type="nucleotide sequence ID" value="NZ_CADDWK010000008.1"/>
</dbReference>
<reference evidence="12 13" key="1">
    <citation type="submission" date="2020-08" db="EMBL/GenBank/DDBJ databases">
        <title>Genomic Encyclopedia of Type Strains, Phase IV (KMG-IV): sequencing the most valuable type-strain genomes for metagenomic binning, comparative biology and taxonomic classification.</title>
        <authorList>
            <person name="Goeker M."/>
        </authorList>
    </citation>
    <scope>NUCLEOTIDE SEQUENCE [LARGE SCALE GENOMIC DNA]</scope>
    <source>
        <strain evidence="12 13">DSM 19612</strain>
    </source>
</reference>
<dbReference type="EMBL" id="JACHGH010000006">
    <property type="protein sequence ID" value="MBB6453940.1"/>
    <property type="molecule type" value="Genomic_DNA"/>
</dbReference>
<dbReference type="Proteomes" id="UP000581688">
    <property type="component" value="Unassembled WGS sequence"/>
</dbReference>
<dbReference type="Gene3D" id="1.10.287.950">
    <property type="entry name" value="Methyl-accepting chemotaxis protein"/>
    <property type="match status" value="1"/>
</dbReference>
<dbReference type="SMART" id="SM00283">
    <property type="entry name" value="MA"/>
    <property type="match status" value="1"/>
</dbReference>
<comment type="caution">
    <text evidence="12">The sequence shown here is derived from an EMBL/GenBank/DDBJ whole genome shotgun (WGS) entry which is preliminary data.</text>
</comment>
<evidence type="ECO:0000256" key="4">
    <source>
        <dbReference type="ARBA" id="ARBA00023224"/>
    </source>
</evidence>
<dbReference type="Pfam" id="PF00672">
    <property type="entry name" value="HAMP"/>
    <property type="match status" value="1"/>
</dbReference>
<keyword evidence="4 6" id="KW-0807">Transducer</keyword>
<proteinExistence type="inferred from homology"/>
<keyword evidence="9" id="KW-0812">Transmembrane</keyword>
<evidence type="ECO:0000256" key="7">
    <source>
        <dbReference type="SAM" id="Coils"/>
    </source>
</evidence>
<dbReference type="Pfam" id="PF00015">
    <property type="entry name" value="MCPsignal"/>
    <property type="match status" value="1"/>
</dbReference>
<evidence type="ECO:0000256" key="8">
    <source>
        <dbReference type="SAM" id="MobiDB-lite"/>
    </source>
</evidence>
<keyword evidence="13" id="KW-1185">Reference proteome</keyword>
<keyword evidence="2" id="KW-1003">Cell membrane</keyword>
<evidence type="ECO:0000313" key="12">
    <source>
        <dbReference type="EMBL" id="MBB6453940.1"/>
    </source>
</evidence>
<dbReference type="InterPro" id="IPR004089">
    <property type="entry name" value="MCPsignal_dom"/>
</dbReference>
<dbReference type="SUPFAM" id="SSF58104">
    <property type="entry name" value="Methyl-accepting chemotaxis protein (MCP) signaling domain"/>
    <property type="match status" value="1"/>
</dbReference>
<evidence type="ECO:0000256" key="6">
    <source>
        <dbReference type="PROSITE-ProRule" id="PRU00284"/>
    </source>
</evidence>
<organism evidence="12 13">
    <name type="scientific">Salirhabdus euzebyi</name>
    <dbReference type="NCBI Taxonomy" id="394506"/>
    <lineage>
        <taxon>Bacteria</taxon>
        <taxon>Bacillati</taxon>
        <taxon>Bacillota</taxon>
        <taxon>Bacilli</taxon>
        <taxon>Bacillales</taxon>
        <taxon>Bacillaceae</taxon>
        <taxon>Salirhabdus</taxon>
    </lineage>
</organism>